<evidence type="ECO:0000256" key="5">
    <source>
        <dbReference type="ARBA" id="ARBA00022723"/>
    </source>
</evidence>
<proteinExistence type="predicted"/>
<dbReference type="GO" id="GO:0006511">
    <property type="term" value="P:ubiquitin-dependent protein catabolic process"/>
    <property type="evidence" value="ECO:0007669"/>
    <property type="project" value="UniProtKB-UniRule"/>
</dbReference>
<dbReference type="InterPro" id="IPR013083">
    <property type="entry name" value="Znf_RING/FYVE/PHD"/>
</dbReference>
<dbReference type="Gramene" id="CDP05909">
    <property type="protein sequence ID" value="CDP05909"/>
    <property type="gene ID" value="GSCOC_T00021226001"/>
</dbReference>
<dbReference type="OrthoDB" id="6270329at2759"/>
<keyword evidence="8 11" id="KW-0862">Zinc</keyword>
<evidence type="ECO:0000313" key="14">
    <source>
        <dbReference type="Proteomes" id="UP000295252"/>
    </source>
</evidence>
<keyword evidence="6 10" id="KW-0863">Zinc-finger</keyword>
<comment type="subcellular location">
    <subcellularLocation>
        <location evidence="2">Endomembrane system</location>
    </subcellularLocation>
    <subcellularLocation>
        <location evidence="11">Endoplasmic reticulum membrane</location>
        <topology evidence="11">Single-pass type IV membrane protein</topology>
    </subcellularLocation>
</comment>
<evidence type="ECO:0000256" key="1">
    <source>
        <dbReference type="ARBA" id="ARBA00000900"/>
    </source>
</evidence>
<keyword evidence="9" id="KW-0472">Membrane</keyword>
<dbReference type="EMBL" id="HG739103">
    <property type="protein sequence ID" value="CDP05909.1"/>
    <property type="molecule type" value="Genomic_DNA"/>
</dbReference>
<dbReference type="Proteomes" id="UP000295252">
    <property type="component" value="Chromosome VII"/>
</dbReference>
<evidence type="ECO:0000256" key="3">
    <source>
        <dbReference type="ARBA" id="ARBA00004906"/>
    </source>
</evidence>
<comment type="catalytic activity">
    <reaction evidence="1 11">
        <text>S-ubiquitinyl-[E2 ubiquitin-conjugating enzyme]-L-cysteine + [acceptor protein]-L-lysine = [E2 ubiquitin-conjugating enzyme]-L-cysteine + N(6)-ubiquitinyl-[acceptor protein]-L-lysine.</text>
        <dbReference type="EC" id="2.3.2.27"/>
    </reaction>
</comment>
<dbReference type="InterPro" id="IPR045103">
    <property type="entry name" value="RNF5/RNF185-like"/>
</dbReference>
<dbReference type="FunCoup" id="A0A068UCH8">
    <property type="interactions" value="50"/>
</dbReference>
<dbReference type="GO" id="GO:0061630">
    <property type="term" value="F:ubiquitin protein ligase activity"/>
    <property type="evidence" value="ECO:0007669"/>
    <property type="project" value="UniProtKB-UniRule"/>
</dbReference>
<evidence type="ECO:0000256" key="4">
    <source>
        <dbReference type="ARBA" id="ARBA00022679"/>
    </source>
</evidence>
<dbReference type="PROSITE" id="PS50089">
    <property type="entry name" value="ZF_RING_2"/>
    <property type="match status" value="1"/>
</dbReference>
<gene>
    <name evidence="13" type="ORF">GSCOC_T00021226001</name>
</gene>
<evidence type="ECO:0000256" key="9">
    <source>
        <dbReference type="ARBA" id="ARBA00023136"/>
    </source>
</evidence>
<dbReference type="GO" id="GO:0016567">
    <property type="term" value="P:protein ubiquitination"/>
    <property type="evidence" value="ECO:0007669"/>
    <property type="project" value="UniProtKB-UniPathway"/>
</dbReference>
<dbReference type="InterPro" id="IPR017907">
    <property type="entry name" value="Znf_RING_CS"/>
</dbReference>
<evidence type="ECO:0000256" key="8">
    <source>
        <dbReference type="ARBA" id="ARBA00022833"/>
    </source>
</evidence>
<evidence type="ECO:0000259" key="12">
    <source>
        <dbReference type="PROSITE" id="PS50089"/>
    </source>
</evidence>
<evidence type="ECO:0000313" key="13">
    <source>
        <dbReference type="EMBL" id="CDP05909.1"/>
    </source>
</evidence>
<keyword evidence="4 11" id="KW-0808">Transferase</keyword>
<dbReference type="EC" id="2.3.2.27" evidence="11"/>
<dbReference type="Gene3D" id="3.30.40.10">
    <property type="entry name" value="Zinc/RING finger domain, C3HC4 (zinc finger)"/>
    <property type="match status" value="1"/>
</dbReference>
<comment type="pathway">
    <text evidence="3 11">Protein modification; protein ubiquitination.</text>
</comment>
<evidence type="ECO:0000256" key="7">
    <source>
        <dbReference type="ARBA" id="ARBA00022786"/>
    </source>
</evidence>
<dbReference type="PhylomeDB" id="A0A068UCH8"/>
<evidence type="ECO:0000256" key="6">
    <source>
        <dbReference type="ARBA" id="ARBA00022771"/>
    </source>
</evidence>
<dbReference type="SMART" id="SM00184">
    <property type="entry name" value="RING"/>
    <property type="match status" value="1"/>
</dbReference>
<comment type="domain">
    <text evidence="11">The RING-type zinc finger domain is responsible for E3 ligase activity.</text>
</comment>
<name>A0A068UCH8_COFCA</name>
<evidence type="ECO:0000256" key="10">
    <source>
        <dbReference type="PROSITE-ProRule" id="PRU00175"/>
    </source>
</evidence>
<accession>A0A068UCH8</accession>
<dbReference type="InterPro" id="IPR001841">
    <property type="entry name" value="Znf_RING"/>
</dbReference>
<keyword evidence="7 11" id="KW-0833">Ubl conjugation pathway</keyword>
<dbReference type="UniPathway" id="UPA00143"/>
<dbReference type="InParanoid" id="A0A068UCH8"/>
<evidence type="ECO:0000256" key="2">
    <source>
        <dbReference type="ARBA" id="ARBA00004308"/>
    </source>
</evidence>
<sequence length="274" mass="30301">MDSEQFFSDSSISFEFEEDESVKQKSNSVPAPTVASENLNGGFDCNICLDSAHDPVVTLCGHLYCWPCIYKWLHVQSSSLDSEERPKCPVCKTDISNSLLVPLYGRGTSSPESEARKCQLDLAIPQRPSAIGINALPSNASSIGSHSHQQLHANLFQSQPDSFQQPQYFQPQLQPFHHQPYFPHAFGGYASMGPSGFGNTAMTSYYSPTIVMFGEMVFPGMFASSGTSLFSSSHPATVNGSPRRMRRQELQVEKSMRNLLSFLVCCFVLCLLLF</sequence>
<dbReference type="GO" id="GO:0005789">
    <property type="term" value="C:endoplasmic reticulum membrane"/>
    <property type="evidence" value="ECO:0007669"/>
    <property type="project" value="UniProtKB-SubCell"/>
</dbReference>
<dbReference type="STRING" id="49390.A0A068UCH8"/>
<keyword evidence="5 11" id="KW-0479">Metal-binding</keyword>
<protein>
    <recommendedName>
        <fullName evidence="11">E3 ubiquitin-protein ligase RMA</fullName>
        <ecNumber evidence="11">2.3.2.27</ecNumber>
    </recommendedName>
    <alternativeName>
        <fullName evidence="11">Protein RING membrane-anchor</fullName>
    </alternativeName>
    <alternativeName>
        <fullName evidence="11">RING-type E3 ubiquitin transferase RMA</fullName>
    </alternativeName>
</protein>
<dbReference type="OMA" id="SSHMKGT"/>
<organism evidence="13 14">
    <name type="scientific">Coffea canephora</name>
    <name type="common">Robusta coffee</name>
    <dbReference type="NCBI Taxonomy" id="49390"/>
    <lineage>
        <taxon>Eukaryota</taxon>
        <taxon>Viridiplantae</taxon>
        <taxon>Streptophyta</taxon>
        <taxon>Embryophyta</taxon>
        <taxon>Tracheophyta</taxon>
        <taxon>Spermatophyta</taxon>
        <taxon>Magnoliopsida</taxon>
        <taxon>eudicotyledons</taxon>
        <taxon>Gunneridae</taxon>
        <taxon>Pentapetalae</taxon>
        <taxon>asterids</taxon>
        <taxon>lamiids</taxon>
        <taxon>Gentianales</taxon>
        <taxon>Rubiaceae</taxon>
        <taxon>Ixoroideae</taxon>
        <taxon>Gardenieae complex</taxon>
        <taxon>Bertiereae - Coffeeae clade</taxon>
        <taxon>Coffeeae</taxon>
        <taxon>Coffea</taxon>
    </lineage>
</organism>
<keyword evidence="14" id="KW-1185">Reference proteome</keyword>
<feature type="domain" description="RING-type" evidence="12">
    <location>
        <begin position="45"/>
        <end position="92"/>
    </location>
</feature>
<comment type="function">
    <text evidence="11">E3 ubiquitin-protein ligase.</text>
</comment>
<dbReference type="InterPro" id="IPR018957">
    <property type="entry name" value="Znf_C3HC4_RING-type"/>
</dbReference>
<keyword evidence="11" id="KW-0256">Endoplasmic reticulum</keyword>
<dbReference type="Pfam" id="PF00097">
    <property type="entry name" value="zf-C3HC4"/>
    <property type="match status" value="1"/>
</dbReference>
<evidence type="ECO:0000256" key="11">
    <source>
        <dbReference type="RuleBase" id="RU369090"/>
    </source>
</evidence>
<dbReference type="CDD" id="cd16745">
    <property type="entry name" value="RING-HC_AtRMA-like"/>
    <property type="match status" value="1"/>
</dbReference>
<dbReference type="SUPFAM" id="SSF57850">
    <property type="entry name" value="RING/U-box"/>
    <property type="match status" value="1"/>
</dbReference>
<dbReference type="GO" id="GO:0008270">
    <property type="term" value="F:zinc ion binding"/>
    <property type="evidence" value="ECO:0007669"/>
    <property type="project" value="UniProtKB-KW"/>
</dbReference>
<dbReference type="PANTHER" id="PTHR12313">
    <property type="entry name" value="E3 UBIQUITIN-PROTEIN LIGASE RNF5-RELATED"/>
    <property type="match status" value="1"/>
</dbReference>
<dbReference type="AlphaFoldDB" id="A0A068UCH8"/>
<dbReference type="PROSITE" id="PS00518">
    <property type="entry name" value="ZF_RING_1"/>
    <property type="match status" value="1"/>
</dbReference>
<reference evidence="14" key="1">
    <citation type="journal article" date="2014" name="Science">
        <title>The coffee genome provides insight into the convergent evolution of caffeine biosynthesis.</title>
        <authorList>
            <person name="Denoeud F."/>
            <person name="Carretero-Paulet L."/>
            <person name="Dereeper A."/>
            <person name="Droc G."/>
            <person name="Guyot R."/>
            <person name="Pietrella M."/>
            <person name="Zheng C."/>
            <person name="Alberti A."/>
            <person name="Anthony F."/>
            <person name="Aprea G."/>
            <person name="Aury J.M."/>
            <person name="Bento P."/>
            <person name="Bernard M."/>
            <person name="Bocs S."/>
            <person name="Campa C."/>
            <person name="Cenci A."/>
            <person name="Combes M.C."/>
            <person name="Crouzillat D."/>
            <person name="Da Silva C."/>
            <person name="Daddiego L."/>
            <person name="De Bellis F."/>
            <person name="Dussert S."/>
            <person name="Garsmeur O."/>
            <person name="Gayraud T."/>
            <person name="Guignon V."/>
            <person name="Jahn K."/>
            <person name="Jamilloux V."/>
            <person name="Joet T."/>
            <person name="Labadie K."/>
            <person name="Lan T."/>
            <person name="Leclercq J."/>
            <person name="Lepelley M."/>
            <person name="Leroy T."/>
            <person name="Li L.T."/>
            <person name="Librado P."/>
            <person name="Lopez L."/>
            <person name="Munoz A."/>
            <person name="Noel B."/>
            <person name="Pallavicini A."/>
            <person name="Perrotta G."/>
            <person name="Poncet V."/>
            <person name="Pot D."/>
            <person name="Priyono X."/>
            <person name="Rigoreau M."/>
            <person name="Rouard M."/>
            <person name="Rozas J."/>
            <person name="Tranchant-Dubreuil C."/>
            <person name="VanBuren R."/>
            <person name="Zhang Q."/>
            <person name="Andrade A.C."/>
            <person name="Argout X."/>
            <person name="Bertrand B."/>
            <person name="de Kochko A."/>
            <person name="Graziosi G."/>
            <person name="Henry R.J."/>
            <person name="Jayarama X."/>
            <person name="Ming R."/>
            <person name="Nagai C."/>
            <person name="Rounsley S."/>
            <person name="Sankoff D."/>
            <person name="Giuliano G."/>
            <person name="Albert V.A."/>
            <person name="Wincker P."/>
            <person name="Lashermes P."/>
        </authorList>
    </citation>
    <scope>NUCLEOTIDE SEQUENCE [LARGE SCALE GENOMIC DNA]</scope>
    <source>
        <strain evidence="14">cv. DH200-94</strain>
    </source>
</reference>